<gene>
    <name evidence="7" type="ORF">Cco03nite_67620</name>
</gene>
<protein>
    <submittedName>
        <fullName evidence="7">1-aminocyclopropane-1-carboxylate deaminase</fullName>
    </submittedName>
</protein>
<feature type="active site" description="Nucleophile" evidence="4">
    <location>
        <position position="68"/>
    </location>
</feature>
<dbReference type="Proteomes" id="UP000630887">
    <property type="component" value="Unassembled WGS sequence"/>
</dbReference>
<evidence type="ECO:0000256" key="4">
    <source>
        <dbReference type="PIRSR" id="PIRSR006278-1"/>
    </source>
</evidence>
<accession>A0A8J3KW28</accession>
<dbReference type="Pfam" id="PF00291">
    <property type="entry name" value="PALP"/>
    <property type="match status" value="1"/>
</dbReference>
<dbReference type="GO" id="GO:0019148">
    <property type="term" value="F:D-cysteine desulfhydrase activity"/>
    <property type="evidence" value="ECO:0007669"/>
    <property type="project" value="TreeGrafter"/>
</dbReference>
<evidence type="ECO:0000256" key="3">
    <source>
        <dbReference type="ARBA" id="ARBA00022898"/>
    </source>
</evidence>
<comment type="caution">
    <text evidence="7">The sequence shown here is derived from an EMBL/GenBank/DDBJ whole genome shotgun (WGS) entry which is preliminary data.</text>
</comment>
<comment type="similarity">
    <text evidence="2">Belongs to the ACC deaminase/D-cysteine desulfhydrase family.</text>
</comment>
<reference evidence="7 8" key="1">
    <citation type="submission" date="2021-01" db="EMBL/GenBank/DDBJ databases">
        <title>Whole genome shotgun sequence of Catellatospora coxensis NBRC 107359.</title>
        <authorList>
            <person name="Komaki H."/>
            <person name="Tamura T."/>
        </authorList>
    </citation>
    <scope>NUCLEOTIDE SEQUENCE [LARGE SCALE GENOMIC DNA]</scope>
    <source>
        <strain evidence="7 8">NBRC 107359</strain>
    </source>
</reference>
<feature type="modified residue" description="N6-(pyridoxal phosphate)lysine" evidence="5">
    <location>
        <position position="41"/>
    </location>
</feature>
<dbReference type="PIRSF" id="PIRSF006278">
    <property type="entry name" value="ACCD_DCysDesulf"/>
    <property type="match status" value="1"/>
</dbReference>
<dbReference type="Gene3D" id="3.40.50.1100">
    <property type="match status" value="2"/>
</dbReference>
<dbReference type="GO" id="GO:1901605">
    <property type="term" value="P:alpha-amino acid metabolic process"/>
    <property type="evidence" value="ECO:0007669"/>
    <property type="project" value="UniProtKB-ARBA"/>
</dbReference>
<evidence type="ECO:0000313" key="7">
    <source>
        <dbReference type="EMBL" id="GIG10062.1"/>
    </source>
</evidence>
<dbReference type="PANTHER" id="PTHR43780:SF2">
    <property type="entry name" value="1-AMINOCYCLOPROPANE-1-CARBOXYLATE DEAMINASE-RELATED"/>
    <property type="match status" value="1"/>
</dbReference>
<evidence type="ECO:0000256" key="1">
    <source>
        <dbReference type="ARBA" id="ARBA00001933"/>
    </source>
</evidence>
<name>A0A8J3KW28_9ACTN</name>
<dbReference type="InterPro" id="IPR036052">
    <property type="entry name" value="TrpB-like_PALP_sf"/>
</dbReference>
<evidence type="ECO:0000256" key="2">
    <source>
        <dbReference type="ARBA" id="ARBA00008639"/>
    </source>
</evidence>
<keyword evidence="3 5" id="KW-0663">Pyridoxal phosphate</keyword>
<evidence type="ECO:0000313" key="8">
    <source>
        <dbReference type="Proteomes" id="UP000630887"/>
    </source>
</evidence>
<dbReference type="InterPro" id="IPR027278">
    <property type="entry name" value="ACCD_DCysDesulf"/>
</dbReference>
<dbReference type="PANTHER" id="PTHR43780">
    <property type="entry name" value="1-AMINOCYCLOPROPANE-1-CARBOXYLATE DEAMINASE-RELATED"/>
    <property type="match status" value="1"/>
</dbReference>
<dbReference type="AlphaFoldDB" id="A0A8J3KW28"/>
<keyword evidence="8" id="KW-1185">Reference proteome</keyword>
<dbReference type="SUPFAM" id="SSF53686">
    <property type="entry name" value="Tryptophan synthase beta subunit-like PLP-dependent enzymes"/>
    <property type="match status" value="1"/>
</dbReference>
<dbReference type="EMBL" id="BONI01000079">
    <property type="protein sequence ID" value="GIG10062.1"/>
    <property type="molecule type" value="Genomic_DNA"/>
</dbReference>
<feature type="domain" description="Tryptophan synthase beta chain-like PALP" evidence="6">
    <location>
        <begin position="20"/>
        <end position="288"/>
    </location>
</feature>
<organism evidence="7 8">
    <name type="scientific">Catellatospora coxensis</name>
    <dbReference type="NCBI Taxonomy" id="310354"/>
    <lineage>
        <taxon>Bacteria</taxon>
        <taxon>Bacillati</taxon>
        <taxon>Actinomycetota</taxon>
        <taxon>Actinomycetes</taxon>
        <taxon>Micromonosporales</taxon>
        <taxon>Micromonosporaceae</taxon>
        <taxon>Catellatospora</taxon>
    </lineage>
</organism>
<evidence type="ECO:0000256" key="5">
    <source>
        <dbReference type="PIRSR" id="PIRSR006278-2"/>
    </source>
</evidence>
<sequence>MQDRRIEPIVEELRDGRLDRVGVTMLLVRDDLVDPELPGNKARKLKYNLVEAREQGFGTLLTFGGAYSNHLRAVAAAGRRHGFRTIGIVRGEEHLPLNPSLAYAADQGMILSYLDRDTYRRKHTDAVLAELKPTWGDCYVIPEGGSNALAVRGCAELPGAIDAEYDLLCCPVGTGGTLAGIAGGLTGDRRALGIAVLKGARFLVDEVTELQRQAFGAPTANWRIELDHHFGGYAKRTPQLDAFVADFHRRHGLALDPVYTGKLLAALFDLAEQGVFLRGTRLAAVITGSAPAPVA</sequence>
<dbReference type="InterPro" id="IPR001926">
    <property type="entry name" value="TrpB-like_PALP"/>
</dbReference>
<proteinExistence type="inferred from homology"/>
<evidence type="ECO:0000259" key="6">
    <source>
        <dbReference type="Pfam" id="PF00291"/>
    </source>
</evidence>
<comment type="cofactor">
    <cofactor evidence="1">
        <name>pyridoxal 5'-phosphate</name>
        <dbReference type="ChEBI" id="CHEBI:597326"/>
    </cofactor>
</comment>